<sequence>MSNFIVTDRKTDYLLPPSVSDWLGEDHLARFVVEVIDQLDLSNLTRQYAGRGSKAHHPATLLAILVYGYATGVFSSRRLERATYDSVAFRYIAANSHPDHDTLATFRRRFLDELASLFVQVLEYAQELKLLKLGTVCLDGTKIHANASRHSALSHGHIEKLEVQLKAEVQELLSLAEQADQADLPDGVSLPEEIKRREDRLAAMAKAKAKIAARAAERYAQEKAEYDEKMAHRAAKEKDTGKKPGGRVPKAPEPGPKDSDQINLTDEESRIMPVAGGGYEQAYNAQAAVDAATMLVVATGVTQAPNDKEQVEPMLKTLDAQAETLGAVERLMADTGYSSEKNIKACEAAHIEPLIAVAKEEHHPGWRERHSEPAALPAEATPMQAMAHRLKTKAGRAAYALRKQTVEPVFGIIKSVMGFRQFLLRGLEKVTGEWSLVCLAWNIKRMAVLRPNWASSP</sequence>
<dbReference type="InterPro" id="IPR008490">
    <property type="entry name" value="Transposase_InsH_N"/>
</dbReference>
<gene>
    <name evidence="4" type="ORF">IPJ48_14880</name>
</gene>
<dbReference type="Proteomes" id="UP000886602">
    <property type="component" value="Unassembled WGS sequence"/>
</dbReference>
<evidence type="ECO:0000256" key="1">
    <source>
        <dbReference type="SAM" id="MobiDB-lite"/>
    </source>
</evidence>
<dbReference type="InterPro" id="IPR047629">
    <property type="entry name" value="IS1182_transpos"/>
</dbReference>
<evidence type="ECO:0000259" key="3">
    <source>
        <dbReference type="Pfam" id="PF05598"/>
    </source>
</evidence>
<feature type="domain" description="Transposase InsH N-terminal" evidence="3">
    <location>
        <begin position="20"/>
        <end position="109"/>
    </location>
</feature>
<evidence type="ECO:0000313" key="5">
    <source>
        <dbReference type="Proteomes" id="UP000886602"/>
    </source>
</evidence>
<proteinExistence type="predicted"/>
<dbReference type="Pfam" id="PF05598">
    <property type="entry name" value="DUF772"/>
    <property type="match status" value="1"/>
</dbReference>
<accession>A0A9D7FD95</accession>
<dbReference type="Pfam" id="PF01609">
    <property type="entry name" value="DDE_Tnp_1"/>
    <property type="match status" value="1"/>
</dbReference>
<feature type="domain" description="Transposase IS4-like" evidence="2">
    <location>
        <begin position="276"/>
        <end position="443"/>
    </location>
</feature>
<dbReference type="NCBIfam" id="NF033551">
    <property type="entry name" value="transpos_IS1182"/>
    <property type="match status" value="1"/>
</dbReference>
<evidence type="ECO:0000313" key="4">
    <source>
        <dbReference type="EMBL" id="MBK7424253.1"/>
    </source>
</evidence>
<reference evidence="4" key="1">
    <citation type="submission" date="2020-10" db="EMBL/GenBank/DDBJ databases">
        <title>Connecting structure to function with the recovery of over 1000 high-quality activated sludge metagenome-assembled genomes encoding full-length rRNA genes using long-read sequencing.</title>
        <authorList>
            <person name="Singleton C.M."/>
            <person name="Petriglieri F."/>
            <person name="Kristensen J.M."/>
            <person name="Kirkegaard R.H."/>
            <person name="Michaelsen T.Y."/>
            <person name="Andersen M.H."/>
            <person name="Karst S.M."/>
            <person name="Dueholm M.S."/>
            <person name="Nielsen P.H."/>
            <person name="Albertsen M."/>
        </authorList>
    </citation>
    <scope>NUCLEOTIDE SEQUENCE</scope>
    <source>
        <strain evidence="4">EsbW_18-Q3-R4-48_MAXAC.044</strain>
    </source>
</reference>
<evidence type="ECO:0000259" key="2">
    <source>
        <dbReference type="Pfam" id="PF01609"/>
    </source>
</evidence>
<dbReference type="PANTHER" id="PTHR33408:SF4">
    <property type="entry name" value="TRANSPOSASE DDE DOMAIN-CONTAINING PROTEIN"/>
    <property type="match status" value="1"/>
</dbReference>
<dbReference type="PANTHER" id="PTHR33408">
    <property type="entry name" value="TRANSPOSASE"/>
    <property type="match status" value="1"/>
</dbReference>
<dbReference type="AlphaFoldDB" id="A0A9D7FD95"/>
<feature type="compositionally biased region" description="Basic and acidic residues" evidence="1">
    <location>
        <begin position="226"/>
        <end position="242"/>
    </location>
</feature>
<dbReference type="EMBL" id="JADJNC010000026">
    <property type="protein sequence ID" value="MBK7424253.1"/>
    <property type="molecule type" value="Genomic_DNA"/>
</dbReference>
<dbReference type="InterPro" id="IPR002559">
    <property type="entry name" value="Transposase_11"/>
</dbReference>
<protein>
    <submittedName>
        <fullName evidence="4">IS1182 family transposase</fullName>
    </submittedName>
</protein>
<feature type="region of interest" description="Disordered" evidence="1">
    <location>
        <begin position="226"/>
        <end position="264"/>
    </location>
</feature>
<organism evidence="4 5">
    <name type="scientific">Candidatus Propionivibrio dominans</name>
    <dbReference type="NCBI Taxonomy" id="2954373"/>
    <lineage>
        <taxon>Bacteria</taxon>
        <taxon>Pseudomonadati</taxon>
        <taxon>Pseudomonadota</taxon>
        <taxon>Betaproteobacteria</taxon>
        <taxon>Rhodocyclales</taxon>
        <taxon>Rhodocyclaceae</taxon>
        <taxon>Propionivibrio</taxon>
    </lineage>
</organism>
<name>A0A9D7FD95_9RHOO</name>
<comment type="caution">
    <text evidence="4">The sequence shown here is derived from an EMBL/GenBank/DDBJ whole genome shotgun (WGS) entry which is preliminary data.</text>
</comment>